<organism evidence="1">
    <name type="scientific">Graphocephala atropunctata</name>
    <dbReference type="NCBI Taxonomy" id="36148"/>
    <lineage>
        <taxon>Eukaryota</taxon>
        <taxon>Metazoa</taxon>
        <taxon>Ecdysozoa</taxon>
        <taxon>Arthropoda</taxon>
        <taxon>Hexapoda</taxon>
        <taxon>Insecta</taxon>
        <taxon>Pterygota</taxon>
        <taxon>Neoptera</taxon>
        <taxon>Paraneoptera</taxon>
        <taxon>Hemiptera</taxon>
        <taxon>Auchenorrhyncha</taxon>
        <taxon>Membracoidea</taxon>
        <taxon>Cicadellidae</taxon>
        <taxon>Cicadellinae</taxon>
        <taxon>Cicadellini</taxon>
        <taxon>Graphocephala</taxon>
    </lineage>
</organism>
<dbReference type="AlphaFoldDB" id="A0A1B6LMS5"/>
<feature type="non-terminal residue" evidence="1">
    <location>
        <position position="99"/>
    </location>
</feature>
<reference evidence="1" key="1">
    <citation type="submission" date="2015-11" db="EMBL/GenBank/DDBJ databases">
        <title>De novo transcriptome assembly of four potential Pierce s Disease insect vectors from Arizona vineyards.</title>
        <authorList>
            <person name="Tassone E.E."/>
        </authorList>
    </citation>
    <scope>NUCLEOTIDE SEQUENCE</scope>
</reference>
<gene>
    <name evidence="1" type="ORF">g.6577</name>
</gene>
<sequence>MESLSYDSILEGFSTFNSAEYSKYQLWTDVEIEEELGLLTALNIIMITIEESHLGETKQPDSIELEIHLQLEENLFTAQKENTYIEKEEVTKIHIVEEA</sequence>
<proteinExistence type="predicted"/>
<protein>
    <submittedName>
        <fullName evidence="1">Uncharacterized protein</fullName>
    </submittedName>
</protein>
<accession>A0A1B6LMS5</accession>
<name>A0A1B6LMS5_9HEMI</name>
<dbReference type="EMBL" id="GEBQ01014984">
    <property type="protein sequence ID" value="JAT24993.1"/>
    <property type="molecule type" value="Transcribed_RNA"/>
</dbReference>
<evidence type="ECO:0000313" key="1">
    <source>
        <dbReference type="EMBL" id="JAT24993.1"/>
    </source>
</evidence>